<dbReference type="Proteomes" id="UP000323380">
    <property type="component" value="Unassembled WGS sequence"/>
</dbReference>
<dbReference type="STRING" id="1220554.GCA_001552135_05471"/>
<dbReference type="RefSeq" id="WP_083981187.1">
    <property type="nucleotide sequence ID" value="NZ_VSFG01000001.1"/>
</dbReference>
<protein>
    <submittedName>
        <fullName evidence="1">HEAT repeat domain-containing protein</fullName>
    </submittedName>
</protein>
<sequence length="405" mass="44630">MLEYTVQGKGAEDLGSLIVNETFDDLAERFRFGAPGATKLADFDGRGDAELLSAAADAATGLERERALWEYAHRHEGAAIDVLARHLATEPDAAVRWNLLWLLVKCDGRAAIPVLRQARSDAHPEVRDWAGLFLEELTGEESPLVYERMRYETDRTFDQTLPLQIAGYADVRVPDAGWIQARLSPQWFASLLGRVMACTNTDTFMTDLVIEKELLNYHEDGSNHYETFLFRGASYELSDTVCQHVYESNTMRPFYTSGKVKEGPAVLTPVALSRAAGTKRLRPSTVTSMLHTPGAETARGDALREQGVVRSVRGRFWGWAHVDLDRYQETGVVEPGTVQLVSTSDPVVGKKANTVIYGTFRGKLADQTGEGEYHVNTIPCHGTVNGELDLDLDGVADADPRASVA</sequence>
<dbReference type="InterPro" id="IPR011989">
    <property type="entry name" value="ARM-like"/>
</dbReference>
<evidence type="ECO:0000313" key="2">
    <source>
        <dbReference type="Proteomes" id="UP000323380"/>
    </source>
</evidence>
<organism evidence="1 2">
    <name type="scientific">Actinomadura chibensis</name>
    <dbReference type="NCBI Taxonomy" id="392828"/>
    <lineage>
        <taxon>Bacteria</taxon>
        <taxon>Bacillati</taxon>
        <taxon>Actinomycetota</taxon>
        <taxon>Actinomycetes</taxon>
        <taxon>Streptosporangiales</taxon>
        <taxon>Thermomonosporaceae</taxon>
        <taxon>Actinomadura</taxon>
    </lineage>
</organism>
<reference evidence="1 2" key="1">
    <citation type="submission" date="2019-08" db="EMBL/GenBank/DDBJ databases">
        <title>Actinomadura sp. nov. CYP1-5 isolated from mountain soil.</title>
        <authorList>
            <person name="Songsumanus A."/>
            <person name="Kuncharoen N."/>
            <person name="Kudo T."/>
            <person name="Yuki M."/>
            <person name="Igarashi Y."/>
            <person name="Tanasupawat S."/>
        </authorList>
    </citation>
    <scope>NUCLEOTIDE SEQUENCE [LARGE SCALE GENOMIC DNA]</scope>
    <source>
        <strain evidence="1 2">JCM 14158</strain>
    </source>
</reference>
<comment type="caution">
    <text evidence="1">The sequence shown here is derived from an EMBL/GenBank/DDBJ whole genome shotgun (WGS) entry which is preliminary data.</text>
</comment>
<name>A0A5D0NWH0_9ACTN</name>
<dbReference type="EMBL" id="VSFG01000001">
    <property type="protein sequence ID" value="TYB49023.1"/>
    <property type="molecule type" value="Genomic_DNA"/>
</dbReference>
<evidence type="ECO:0000313" key="1">
    <source>
        <dbReference type="EMBL" id="TYB49023.1"/>
    </source>
</evidence>
<accession>A0A5D0NWH0</accession>
<dbReference type="Gene3D" id="1.25.10.10">
    <property type="entry name" value="Leucine-rich Repeat Variant"/>
    <property type="match status" value="1"/>
</dbReference>
<keyword evidence="2" id="KW-1185">Reference proteome</keyword>
<proteinExistence type="predicted"/>
<dbReference type="Pfam" id="PF13646">
    <property type="entry name" value="HEAT_2"/>
    <property type="match status" value="1"/>
</dbReference>
<dbReference type="SUPFAM" id="SSF48371">
    <property type="entry name" value="ARM repeat"/>
    <property type="match status" value="1"/>
</dbReference>
<dbReference type="AlphaFoldDB" id="A0A5D0NWH0"/>
<gene>
    <name evidence="1" type="ORF">FXF69_07725</name>
</gene>
<dbReference type="InterPro" id="IPR016024">
    <property type="entry name" value="ARM-type_fold"/>
</dbReference>